<dbReference type="PANTHER" id="PTHR34142">
    <property type="entry name" value="ENDO-BETA-1,4-GLUCANASE A"/>
    <property type="match status" value="1"/>
</dbReference>
<evidence type="ECO:0000256" key="5">
    <source>
        <dbReference type="ARBA" id="ARBA00023001"/>
    </source>
</evidence>
<sequence>MYRNIKNKVLAIIIVVAMMMSILPTTVSAAEADYSHLLVTAAERPSEGGALQILDKSGVKTLCDETGKPIQLRGMSTHGLQWFPQIVNDNAFAALSNDWGCNVIRLAMYVGESGYASDPVTIKQRVIDGIDLAIKNNMYVIVDWHVHQPGDPNAEVYAGAMDFFRDISGKYPNNPHIIYELCNEPSSNSPGVTNNAEGWDKVKSYAEPIIEMLRTAGNENLIIVGNPNWSQRPDLAADDPISDDNTIYAVHFYTGTHQPAADSSDRSNVMSNVRYALDHGVAVFASEWGTSEASGNNGPFLDKADVWIDFLNENNISWCNWSLTNKNETSGAFIPFELGKTNGTSLDPGNDQLWDIKELSVSGEYARARIKGISYVPVDRTVRADFTTNIWDFNDGTAQGFGVNGDSPANTVTAVTVSNENNSLKIDGISASTDLSEGNYWANVRLSADGTSARPDIFGADKLTMDVIVNTSPASVAIAAIPQSSKHGWANPTRAITVTPGAFELQADNTYKAVLTITRADSPNFEAIAADSTDSILTNIILFVGAVTDSSSIYLDNISVSGNRAVVETPVVHDALGTRKLPSDFEDSTRQGWNWDAGSGVKSALTIKQANGSKAISWEATYPDVKPVDGWASAPRIMLGGINATRGDNKYLAFDFYLKPVRASTGTIAINLAFAPPSLGYWAQAANNYEIPLTSLGGLQKTADGLYHFQVKFDMDKINDGKVIAANTLLRDITIVAADVESDFAGTMYMDNVRFEKETSSEDQGAGDNGSSGNSGSSTSGDPAQVVNKDGSVTVQQKITAENGTAKAVATSDILNRALTAAVKDEAGNKKVTLEIPEVTGATSYVQQLPAAALTSGTAIGRIDIKTKLGTVTIPGDALANVELNNAANVDLSISNADKSKLSKSLQDLIGNKPVVDINLKANGTVISWNNPAAPVSVSVPYTPTEDELASPDYIVIWYIDQNGEVKAVPSAKYDAGTKSVVFTTTHFSQYAVAYSKKTFTDIEKYPDIVEAVQVLASKGIIQGTSDELFSPEKSISRGEYVRWLINTLGLTAKYEANFLDVNENADYYEALGMAKALGLVSGIGNNKFNPEKSITRQDLMTITVKALMLVNKDMALGTDEDIRKFEDASQVAAYAAGSVATAVKAGLISNEGKGKLNPKAAFGRSEAAQILYKLYKFAF</sequence>
<dbReference type="STRING" id="48256.CLHUN_11790"/>
<keyword evidence="4 12" id="KW-0378">Hydrolase</keyword>
<evidence type="ECO:0000256" key="10">
    <source>
        <dbReference type="SAM" id="SignalP"/>
    </source>
</evidence>
<dbReference type="InterPro" id="IPR018087">
    <property type="entry name" value="Glyco_hydro_5_CS"/>
</dbReference>
<gene>
    <name evidence="12" type="ORF">CLHUN_11790</name>
</gene>
<evidence type="ECO:0000313" key="12">
    <source>
        <dbReference type="EMBL" id="OPX44947.1"/>
    </source>
</evidence>
<dbReference type="Pfam" id="PF03424">
    <property type="entry name" value="CBM_17_28"/>
    <property type="match status" value="2"/>
</dbReference>
<evidence type="ECO:0000256" key="7">
    <source>
        <dbReference type="ARBA" id="ARBA00023295"/>
    </source>
</evidence>
<dbReference type="Gene3D" id="2.60.120.260">
    <property type="entry name" value="Galactose-binding domain-like"/>
    <property type="match status" value="2"/>
</dbReference>
<evidence type="ECO:0000259" key="11">
    <source>
        <dbReference type="PROSITE" id="PS51272"/>
    </source>
</evidence>
<dbReference type="InterPro" id="IPR008979">
    <property type="entry name" value="Galactose-bd-like_sf"/>
</dbReference>
<dbReference type="InterPro" id="IPR001547">
    <property type="entry name" value="Glyco_hydro_5"/>
</dbReference>
<dbReference type="InterPro" id="IPR001119">
    <property type="entry name" value="SLH_dom"/>
</dbReference>
<dbReference type="PANTHER" id="PTHR34142:SF1">
    <property type="entry name" value="GLYCOSIDE HYDROLASE FAMILY 5 DOMAIN-CONTAINING PROTEIN"/>
    <property type="match status" value="1"/>
</dbReference>
<keyword evidence="6" id="KW-0119">Carbohydrate metabolism</keyword>
<feature type="chain" id="PRO_5012098786" description="cellulase" evidence="10">
    <location>
        <begin position="30"/>
        <end position="1180"/>
    </location>
</feature>
<protein>
    <recommendedName>
        <fullName evidence="2">cellulase</fullName>
        <ecNumber evidence="2">3.2.1.4</ecNumber>
    </recommendedName>
</protein>
<reference evidence="12 13" key="1">
    <citation type="submission" date="2017-03" db="EMBL/GenBank/DDBJ databases">
        <title>Genome sequence of Clostridium hungatei DSM 14427.</title>
        <authorList>
            <person name="Poehlein A."/>
            <person name="Daniel R."/>
        </authorList>
    </citation>
    <scope>NUCLEOTIDE SEQUENCE [LARGE SCALE GENOMIC DNA]</scope>
    <source>
        <strain evidence="12 13">DSM 14427</strain>
    </source>
</reference>
<dbReference type="AlphaFoldDB" id="A0A1V4SNY5"/>
<comment type="caution">
    <text evidence="12">The sequence shown here is derived from an EMBL/GenBank/DDBJ whole genome shotgun (WGS) entry which is preliminary data.</text>
</comment>
<feature type="signal peptide" evidence="10">
    <location>
        <begin position="1"/>
        <end position="29"/>
    </location>
</feature>
<feature type="domain" description="SLH" evidence="11">
    <location>
        <begin position="1123"/>
        <end position="1180"/>
    </location>
</feature>
<evidence type="ECO:0000256" key="4">
    <source>
        <dbReference type="ARBA" id="ARBA00022801"/>
    </source>
</evidence>
<evidence type="ECO:0000256" key="8">
    <source>
        <dbReference type="ARBA" id="ARBA00023326"/>
    </source>
</evidence>
<evidence type="ECO:0000256" key="6">
    <source>
        <dbReference type="ARBA" id="ARBA00023277"/>
    </source>
</evidence>
<keyword evidence="10" id="KW-0732">Signal</keyword>
<dbReference type="GO" id="GO:0030245">
    <property type="term" value="P:cellulose catabolic process"/>
    <property type="evidence" value="ECO:0007669"/>
    <property type="project" value="UniProtKB-KW"/>
</dbReference>
<keyword evidence="13" id="KW-1185">Reference proteome</keyword>
<name>A0A1V4SNY5_RUMHU</name>
<evidence type="ECO:0000256" key="1">
    <source>
        <dbReference type="ARBA" id="ARBA00000966"/>
    </source>
</evidence>
<accession>A0A1V4SNY5</accession>
<evidence type="ECO:0000313" key="13">
    <source>
        <dbReference type="Proteomes" id="UP000191554"/>
    </source>
</evidence>
<evidence type="ECO:0000256" key="2">
    <source>
        <dbReference type="ARBA" id="ARBA00012601"/>
    </source>
</evidence>
<dbReference type="RefSeq" id="WP_080063632.1">
    <property type="nucleotide sequence ID" value="NZ_MZGX01000006.1"/>
</dbReference>
<feature type="region of interest" description="Disordered" evidence="9">
    <location>
        <begin position="757"/>
        <end position="787"/>
    </location>
</feature>
<keyword evidence="8" id="KW-0624">Polysaccharide degradation</keyword>
<feature type="compositionally biased region" description="Low complexity" evidence="9">
    <location>
        <begin position="769"/>
        <end position="782"/>
    </location>
</feature>
<dbReference type="Pfam" id="PF00395">
    <property type="entry name" value="SLH"/>
    <property type="match status" value="3"/>
</dbReference>
<keyword evidence="5" id="KW-0136">Cellulose degradation</keyword>
<dbReference type="PROSITE" id="PS51272">
    <property type="entry name" value="SLH"/>
    <property type="match status" value="3"/>
</dbReference>
<dbReference type="SUPFAM" id="SSF49785">
    <property type="entry name" value="Galactose-binding domain-like"/>
    <property type="match status" value="2"/>
</dbReference>
<keyword evidence="3" id="KW-0677">Repeat</keyword>
<keyword evidence="7 12" id="KW-0326">Glycosidase</keyword>
<feature type="domain" description="SLH" evidence="11">
    <location>
        <begin position="996"/>
        <end position="1054"/>
    </location>
</feature>
<dbReference type="InterPro" id="IPR017853">
    <property type="entry name" value="GH"/>
</dbReference>
<evidence type="ECO:0000256" key="3">
    <source>
        <dbReference type="ARBA" id="ARBA00022737"/>
    </source>
</evidence>
<dbReference type="InterPro" id="IPR005086">
    <property type="entry name" value="CBM17/28"/>
</dbReference>
<dbReference type="Proteomes" id="UP000191554">
    <property type="component" value="Unassembled WGS sequence"/>
</dbReference>
<dbReference type="SUPFAM" id="SSF51445">
    <property type="entry name" value="(Trans)glycosidases"/>
    <property type="match status" value="1"/>
</dbReference>
<dbReference type="EMBL" id="MZGX01000006">
    <property type="protein sequence ID" value="OPX44947.1"/>
    <property type="molecule type" value="Genomic_DNA"/>
</dbReference>
<comment type="catalytic activity">
    <reaction evidence="1">
        <text>Endohydrolysis of (1-&gt;4)-beta-D-glucosidic linkages in cellulose, lichenin and cereal beta-D-glucans.</text>
        <dbReference type="EC" id="3.2.1.4"/>
    </reaction>
</comment>
<evidence type="ECO:0000256" key="9">
    <source>
        <dbReference type="SAM" id="MobiDB-lite"/>
    </source>
</evidence>
<dbReference type="PROSITE" id="PS00659">
    <property type="entry name" value="GLYCOSYL_HYDROL_F5"/>
    <property type="match status" value="1"/>
</dbReference>
<dbReference type="Pfam" id="PF00150">
    <property type="entry name" value="Cellulase"/>
    <property type="match status" value="1"/>
</dbReference>
<organism evidence="12 13">
    <name type="scientific">Ruminiclostridium hungatei</name>
    <name type="common">Clostridium hungatei</name>
    <dbReference type="NCBI Taxonomy" id="48256"/>
    <lineage>
        <taxon>Bacteria</taxon>
        <taxon>Bacillati</taxon>
        <taxon>Bacillota</taxon>
        <taxon>Clostridia</taxon>
        <taxon>Eubacteriales</taxon>
        <taxon>Oscillospiraceae</taxon>
        <taxon>Ruminiclostridium</taxon>
    </lineage>
</organism>
<dbReference type="OrthoDB" id="1703838at2"/>
<feature type="domain" description="SLH" evidence="11">
    <location>
        <begin position="1055"/>
        <end position="1118"/>
    </location>
</feature>
<dbReference type="EC" id="3.2.1.4" evidence="2"/>
<dbReference type="Gene3D" id="3.20.20.80">
    <property type="entry name" value="Glycosidases"/>
    <property type="match status" value="1"/>
</dbReference>
<dbReference type="GO" id="GO:0008810">
    <property type="term" value="F:cellulase activity"/>
    <property type="evidence" value="ECO:0007669"/>
    <property type="project" value="UniProtKB-EC"/>
</dbReference>
<proteinExistence type="predicted"/>